<evidence type="ECO:0000259" key="8">
    <source>
        <dbReference type="PROSITE" id="PS50045"/>
    </source>
</evidence>
<dbReference type="PANTHER" id="PTHR32071">
    <property type="entry name" value="TRANSCRIPTIONAL REGULATORY PROTEIN"/>
    <property type="match status" value="1"/>
</dbReference>
<feature type="coiled-coil region" evidence="7">
    <location>
        <begin position="314"/>
        <end position="341"/>
    </location>
</feature>
<dbReference type="InterPro" id="IPR002078">
    <property type="entry name" value="Sigma_54_int"/>
</dbReference>
<dbReference type="InterPro" id="IPR027417">
    <property type="entry name" value="P-loop_NTPase"/>
</dbReference>
<dbReference type="GO" id="GO:0005524">
    <property type="term" value="F:ATP binding"/>
    <property type="evidence" value="ECO:0007669"/>
    <property type="project" value="UniProtKB-KW"/>
</dbReference>
<dbReference type="SUPFAM" id="SSF55785">
    <property type="entry name" value="PYP-like sensor domain (PAS domain)"/>
    <property type="match status" value="1"/>
</dbReference>
<sequence length="664" mass="73770">MPLETAADPASYFCQMALSSSDSSKPLQDLETDVALRAILEGTATETGQRFFEALVQNLAKALGTHGAWVTEYFPERRRLRALAFWMEGCWVPDYEIGIAGTPCEEVIDKAQLIHFPDNVLEIYPEEEELKQNKAVSYMGMPLLDIDGRILGHMAVIDRRPIPAEPHVHAIFRIFAARAATELQRLRAETEVREREEKVSRLLGSAMDAILELDEQLRINQVNPAAETVFRCSADKMLGQDFRGFLTEADAARFIQLIGELDTRQEGRRSLWIPGGLTARCPGGESFPAEATLSRFEMHRARFTTLILRNIHDRMEAEQKIQSLTAETELLREELRALHQDGALIGESQALKQVLLDIAQVAGTDTTVLIMGETGTGKELVARAIHAASNRRERPLVIVNCAAIPSTLIESEFFGHESGAFTGATKKREGRFALADKGTIFLDEVGELPLDLQSKLLRVLQEGEFDPVGSSITKKVNVRVLAATNRDLAKAIQKGVFREDLYYRLNVFPVILPPLRDRGDDVVRLATVFAQQCASKMGRSIVPLTEDYARRLKAYSWPGNVRELQNVIERAVITSTDGRLNLERALPEALAPAAFPGETREPMSRTIRTAKELEELERSNILQALEATKWKVSGEQGAAKLLGLNASTLSSRMKALKIHKPAAS</sequence>
<dbReference type="InterPro" id="IPR025662">
    <property type="entry name" value="Sigma_54_int_dom_ATP-bd_1"/>
</dbReference>
<dbReference type="InterPro" id="IPR025944">
    <property type="entry name" value="Sigma_54_int_dom_CS"/>
</dbReference>
<dbReference type="KEGG" id="nkf:Nkreftii_001495"/>
<dbReference type="InterPro" id="IPR013767">
    <property type="entry name" value="PAS_fold"/>
</dbReference>
<dbReference type="PROSITE" id="PS50045">
    <property type="entry name" value="SIGMA54_INTERACT_4"/>
    <property type="match status" value="1"/>
</dbReference>
<keyword evidence="7" id="KW-0175">Coiled coil</keyword>
<dbReference type="EMBL" id="CP047423">
    <property type="protein sequence ID" value="QPD03721.1"/>
    <property type="molecule type" value="Genomic_DNA"/>
</dbReference>
<keyword evidence="6" id="KW-0804">Transcription</keyword>
<dbReference type="InterPro" id="IPR003018">
    <property type="entry name" value="GAF"/>
</dbReference>
<accession>A0A7S8IZ03</accession>
<protein>
    <submittedName>
        <fullName evidence="9">DNA-binding protein Fis / transcriptional regulator, Fis family</fullName>
    </submittedName>
</protein>
<gene>
    <name evidence="9" type="ORF">Nkreftii_001495</name>
</gene>
<dbReference type="SUPFAM" id="SSF46689">
    <property type="entry name" value="Homeodomain-like"/>
    <property type="match status" value="1"/>
</dbReference>
<dbReference type="PROSITE" id="PS00688">
    <property type="entry name" value="SIGMA54_INTERACT_3"/>
    <property type="match status" value="1"/>
</dbReference>
<dbReference type="Pfam" id="PF00158">
    <property type="entry name" value="Sigma54_activat"/>
    <property type="match status" value="1"/>
</dbReference>
<dbReference type="GO" id="GO:0006355">
    <property type="term" value="P:regulation of DNA-templated transcription"/>
    <property type="evidence" value="ECO:0007669"/>
    <property type="project" value="InterPro"/>
</dbReference>
<dbReference type="AlphaFoldDB" id="A0A7S8IZ03"/>
<dbReference type="SMART" id="SM00091">
    <property type="entry name" value="PAS"/>
    <property type="match status" value="1"/>
</dbReference>
<evidence type="ECO:0000256" key="4">
    <source>
        <dbReference type="ARBA" id="ARBA00023125"/>
    </source>
</evidence>
<dbReference type="PANTHER" id="PTHR32071:SF117">
    <property type="entry name" value="PTS-DEPENDENT DIHYDROXYACETONE KINASE OPERON REGULATORY PROTEIN-RELATED"/>
    <property type="match status" value="1"/>
</dbReference>
<keyword evidence="3" id="KW-0805">Transcription regulation</keyword>
<proteinExistence type="predicted"/>
<dbReference type="NCBIfam" id="TIGR00229">
    <property type="entry name" value="sensory_box"/>
    <property type="match status" value="1"/>
</dbReference>
<dbReference type="InterPro" id="IPR058031">
    <property type="entry name" value="AAA_lid_NorR"/>
</dbReference>
<evidence type="ECO:0000313" key="9">
    <source>
        <dbReference type="EMBL" id="QPD03721.1"/>
    </source>
</evidence>
<evidence type="ECO:0000256" key="2">
    <source>
        <dbReference type="ARBA" id="ARBA00022840"/>
    </source>
</evidence>
<dbReference type="InterPro" id="IPR003593">
    <property type="entry name" value="AAA+_ATPase"/>
</dbReference>
<evidence type="ECO:0000256" key="5">
    <source>
        <dbReference type="ARBA" id="ARBA00023159"/>
    </source>
</evidence>
<name>A0A7S8IZ03_9BACT</name>
<evidence type="ECO:0000256" key="7">
    <source>
        <dbReference type="SAM" id="Coils"/>
    </source>
</evidence>
<dbReference type="SUPFAM" id="SSF52540">
    <property type="entry name" value="P-loop containing nucleoside triphosphate hydrolases"/>
    <property type="match status" value="1"/>
</dbReference>
<dbReference type="CDD" id="cd00009">
    <property type="entry name" value="AAA"/>
    <property type="match status" value="1"/>
</dbReference>
<evidence type="ECO:0000256" key="1">
    <source>
        <dbReference type="ARBA" id="ARBA00022741"/>
    </source>
</evidence>
<dbReference type="Pfam" id="PF02954">
    <property type="entry name" value="HTH_8"/>
    <property type="match status" value="1"/>
</dbReference>
<dbReference type="Pfam" id="PF00989">
    <property type="entry name" value="PAS"/>
    <property type="match status" value="1"/>
</dbReference>
<dbReference type="InterPro" id="IPR035965">
    <property type="entry name" value="PAS-like_dom_sf"/>
</dbReference>
<dbReference type="CDD" id="cd00130">
    <property type="entry name" value="PAS"/>
    <property type="match status" value="1"/>
</dbReference>
<dbReference type="SMART" id="SM00382">
    <property type="entry name" value="AAA"/>
    <property type="match status" value="1"/>
</dbReference>
<dbReference type="InterPro" id="IPR009057">
    <property type="entry name" value="Homeodomain-like_sf"/>
</dbReference>
<dbReference type="FunFam" id="3.40.50.300:FF:000006">
    <property type="entry name" value="DNA-binding transcriptional regulator NtrC"/>
    <property type="match status" value="1"/>
</dbReference>
<keyword evidence="5" id="KW-0010">Activator</keyword>
<dbReference type="InterPro" id="IPR029016">
    <property type="entry name" value="GAF-like_dom_sf"/>
</dbReference>
<evidence type="ECO:0000256" key="3">
    <source>
        <dbReference type="ARBA" id="ARBA00023015"/>
    </source>
</evidence>
<keyword evidence="4 9" id="KW-0238">DNA-binding</keyword>
<dbReference type="SUPFAM" id="SSF55781">
    <property type="entry name" value="GAF domain-like"/>
    <property type="match status" value="1"/>
</dbReference>
<organism evidence="9 10">
    <name type="scientific">Candidatus Nitrospira kreftii</name>
    <dbReference type="NCBI Taxonomy" id="2652173"/>
    <lineage>
        <taxon>Bacteria</taxon>
        <taxon>Pseudomonadati</taxon>
        <taxon>Nitrospirota</taxon>
        <taxon>Nitrospiria</taxon>
        <taxon>Nitrospirales</taxon>
        <taxon>Nitrospiraceae</taxon>
        <taxon>Nitrospira</taxon>
    </lineage>
</organism>
<dbReference type="GO" id="GO:0043565">
    <property type="term" value="F:sequence-specific DNA binding"/>
    <property type="evidence" value="ECO:0007669"/>
    <property type="project" value="InterPro"/>
</dbReference>
<dbReference type="InterPro" id="IPR002197">
    <property type="entry name" value="HTH_Fis"/>
</dbReference>
<dbReference type="Gene3D" id="3.40.50.300">
    <property type="entry name" value="P-loop containing nucleotide triphosphate hydrolases"/>
    <property type="match status" value="1"/>
</dbReference>
<dbReference type="Pfam" id="PF25601">
    <property type="entry name" value="AAA_lid_14"/>
    <property type="match status" value="1"/>
</dbReference>
<dbReference type="Gene3D" id="1.10.8.60">
    <property type="match status" value="1"/>
</dbReference>
<keyword evidence="1" id="KW-0547">Nucleotide-binding</keyword>
<dbReference type="Gene3D" id="1.10.10.60">
    <property type="entry name" value="Homeodomain-like"/>
    <property type="match status" value="1"/>
</dbReference>
<dbReference type="Gene3D" id="3.30.450.40">
    <property type="match status" value="1"/>
</dbReference>
<evidence type="ECO:0000256" key="6">
    <source>
        <dbReference type="ARBA" id="ARBA00023163"/>
    </source>
</evidence>
<keyword evidence="2" id="KW-0067">ATP-binding</keyword>
<dbReference type="Gene3D" id="3.30.450.20">
    <property type="entry name" value="PAS domain"/>
    <property type="match status" value="1"/>
</dbReference>
<dbReference type="Proteomes" id="UP000593737">
    <property type="component" value="Chromosome"/>
</dbReference>
<dbReference type="InterPro" id="IPR025943">
    <property type="entry name" value="Sigma_54_int_dom_ATP-bd_2"/>
</dbReference>
<dbReference type="PROSITE" id="PS00675">
    <property type="entry name" value="SIGMA54_INTERACT_1"/>
    <property type="match status" value="1"/>
</dbReference>
<evidence type="ECO:0000313" key="10">
    <source>
        <dbReference type="Proteomes" id="UP000593737"/>
    </source>
</evidence>
<dbReference type="PROSITE" id="PS00676">
    <property type="entry name" value="SIGMA54_INTERACT_2"/>
    <property type="match status" value="1"/>
</dbReference>
<feature type="domain" description="Sigma-54 factor interaction" evidence="8">
    <location>
        <begin position="344"/>
        <end position="573"/>
    </location>
</feature>
<dbReference type="InterPro" id="IPR000014">
    <property type="entry name" value="PAS"/>
</dbReference>
<dbReference type="SMART" id="SM00065">
    <property type="entry name" value="GAF"/>
    <property type="match status" value="1"/>
</dbReference>
<reference evidence="9 10" key="1">
    <citation type="journal article" date="2020" name="ISME J.">
        <title>Enrichment and physiological characterization of a novel comammox Nitrospira indicates ammonium inhibition of complete nitrification.</title>
        <authorList>
            <person name="Sakoula D."/>
            <person name="Koch H."/>
            <person name="Frank J."/>
            <person name="Jetten M.S.M."/>
            <person name="van Kessel M.A.H.J."/>
            <person name="Lucker S."/>
        </authorList>
    </citation>
    <scope>NUCLEOTIDE SEQUENCE [LARGE SCALE GENOMIC DNA]</scope>
    <source>
        <strain evidence="9">Comreactor17</strain>
    </source>
</reference>